<dbReference type="Gene3D" id="3.40.50.1820">
    <property type="entry name" value="alpha/beta hydrolase"/>
    <property type="match status" value="1"/>
</dbReference>
<evidence type="ECO:0000313" key="3">
    <source>
        <dbReference type="EMBL" id="SVA79606.1"/>
    </source>
</evidence>
<feature type="domain" description="BD-FAE-like" evidence="2">
    <location>
        <begin position="66"/>
        <end position="255"/>
    </location>
</feature>
<dbReference type="Pfam" id="PF20434">
    <property type="entry name" value="BD-FAE"/>
    <property type="match status" value="1"/>
</dbReference>
<dbReference type="EMBL" id="UINC01018876">
    <property type="protein sequence ID" value="SVA79606.1"/>
    <property type="molecule type" value="Genomic_DNA"/>
</dbReference>
<dbReference type="SUPFAM" id="SSF53474">
    <property type="entry name" value="alpha/beta-Hydrolases"/>
    <property type="match status" value="1"/>
</dbReference>
<reference evidence="3" key="1">
    <citation type="submission" date="2018-05" db="EMBL/GenBank/DDBJ databases">
        <authorList>
            <person name="Lanie J.A."/>
            <person name="Ng W.-L."/>
            <person name="Kazmierczak K.M."/>
            <person name="Andrzejewski T.M."/>
            <person name="Davidsen T.M."/>
            <person name="Wayne K.J."/>
            <person name="Tettelin H."/>
            <person name="Glass J.I."/>
            <person name="Rusch D."/>
            <person name="Podicherti R."/>
            <person name="Tsui H.-C.T."/>
            <person name="Winkler M.E."/>
        </authorList>
    </citation>
    <scope>NUCLEOTIDE SEQUENCE</scope>
</reference>
<gene>
    <name evidence="3" type="ORF">METZ01_LOCUS132460</name>
</gene>
<dbReference type="InterPro" id="IPR049492">
    <property type="entry name" value="BD-FAE-like_dom"/>
</dbReference>
<keyword evidence="1" id="KW-0378">Hydrolase</keyword>
<feature type="non-terminal residue" evidence="3">
    <location>
        <position position="1"/>
    </location>
</feature>
<evidence type="ECO:0000259" key="2">
    <source>
        <dbReference type="Pfam" id="PF20434"/>
    </source>
</evidence>
<proteinExistence type="predicted"/>
<sequence length="304" mass="33300">VALGLLLAVFATQQLVARPSWASQERQQESITLRDILSGDPVPANDRIAYGDHLLQFGDLRFPDSPGPWPVAVLIHGGCWSDIATLQYFDRVAVAITHLGIATWNIEYRPVDAEGGGWPNTFLDVAQGIDKLRDIAVDYSLDLDHVITLGHSAGGHLALWAAARSRIYDDSDLYIPNPLPVTGVVSLAGIPELRRYRQIDPPTCGPGIVDRLMGGGPRDFPGRYLSGSPFQMLPLNVPQRHITGRNDDIVPPRQVSRHNYEAQSADDDSELIVVPDAGHYEVVWPGTPAWEQVETAIISLIGKQ</sequence>
<protein>
    <recommendedName>
        <fullName evidence="2">BD-FAE-like domain-containing protein</fullName>
    </recommendedName>
</protein>
<name>A0A381YRE6_9ZZZZ</name>
<accession>A0A381YRE6</accession>
<dbReference type="PANTHER" id="PTHR48081:SF33">
    <property type="entry name" value="KYNURENINE FORMAMIDASE"/>
    <property type="match status" value="1"/>
</dbReference>
<dbReference type="AlphaFoldDB" id="A0A381YRE6"/>
<evidence type="ECO:0000256" key="1">
    <source>
        <dbReference type="ARBA" id="ARBA00022801"/>
    </source>
</evidence>
<dbReference type="InterPro" id="IPR029058">
    <property type="entry name" value="AB_hydrolase_fold"/>
</dbReference>
<dbReference type="PANTHER" id="PTHR48081">
    <property type="entry name" value="AB HYDROLASE SUPERFAMILY PROTEIN C4A8.06C"/>
    <property type="match status" value="1"/>
</dbReference>
<organism evidence="3">
    <name type="scientific">marine metagenome</name>
    <dbReference type="NCBI Taxonomy" id="408172"/>
    <lineage>
        <taxon>unclassified sequences</taxon>
        <taxon>metagenomes</taxon>
        <taxon>ecological metagenomes</taxon>
    </lineage>
</organism>
<dbReference type="GO" id="GO:0016787">
    <property type="term" value="F:hydrolase activity"/>
    <property type="evidence" value="ECO:0007669"/>
    <property type="project" value="UniProtKB-KW"/>
</dbReference>
<dbReference type="InterPro" id="IPR050300">
    <property type="entry name" value="GDXG_lipolytic_enzyme"/>
</dbReference>